<accession>A0A670IAE7</accession>
<dbReference type="OrthoDB" id="10003408at2759"/>
<dbReference type="GeneID" id="114597390"/>
<proteinExistence type="predicted"/>
<evidence type="ECO:0000313" key="4">
    <source>
        <dbReference type="Proteomes" id="UP000472272"/>
    </source>
</evidence>
<dbReference type="PANTHER" id="PTHR35440:SF1">
    <property type="entry name" value="TESTIS-EXPRESSED PROTEIN 36"/>
    <property type="match status" value="1"/>
</dbReference>
<dbReference type="CTD" id="387718"/>
<reference evidence="3" key="2">
    <citation type="submission" date="2025-08" db="UniProtKB">
        <authorList>
            <consortium name="Ensembl"/>
        </authorList>
    </citation>
    <scope>IDENTIFICATION</scope>
</reference>
<dbReference type="PANTHER" id="PTHR35440">
    <property type="entry name" value="TESTIS-EXPRESSED PROTEIN 36"/>
    <property type="match status" value="1"/>
</dbReference>
<dbReference type="Proteomes" id="UP000472272">
    <property type="component" value="Chromosome 5"/>
</dbReference>
<dbReference type="InterPro" id="IPR029369">
    <property type="entry name" value="HDNR"/>
</dbReference>
<reference evidence="3" key="3">
    <citation type="submission" date="2025-09" db="UniProtKB">
        <authorList>
            <consortium name="Ensembl"/>
        </authorList>
    </citation>
    <scope>IDENTIFICATION</scope>
</reference>
<dbReference type="Pfam" id="PF15115">
    <property type="entry name" value="HDNR"/>
    <property type="match status" value="1"/>
</dbReference>
<gene>
    <name evidence="3" type="primary">TEX36</name>
</gene>
<sequence length="198" mass="22494">MPKGRRANPSTARDGAWFAQSGKLQIFPESLTASMQKQILNLEATNQINNRLPQMYKVREKKPVNTFPFSIHDNRHCLLNVGEYLDSGLGLRKFQRETCQHHSESYLFLAHEPIPSSTDKHTIYQTSFVEYPNTKRSILGRFPKSHADRSFALNSSAANDYLWFSKGHASPNISAPVRPERSSLSEPQQLLPAEHSTE</sequence>
<evidence type="ECO:0000256" key="1">
    <source>
        <dbReference type="SAM" id="MobiDB-lite"/>
    </source>
</evidence>
<feature type="region of interest" description="Disordered" evidence="1">
    <location>
        <begin position="173"/>
        <end position="198"/>
    </location>
</feature>
<dbReference type="OMA" id="SWFPHIG"/>
<protein>
    <submittedName>
        <fullName evidence="3">Testis expressed 36</fullName>
    </submittedName>
</protein>
<evidence type="ECO:0000313" key="3">
    <source>
        <dbReference type="Ensembl" id="ENSPMRP00000008686.1"/>
    </source>
</evidence>
<organism evidence="3 4">
    <name type="scientific">Podarcis muralis</name>
    <name type="common">Wall lizard</name>
    <name type="synonym">Lacerta muralis</name>
    <dbReference type="NCBI Taxonomy" id="64176"/>
    <lineage>
        <taxon>Eukaryota</taxon>
        <taxon>Metazoa</taxon>
        <taxon>Chordata</taxon>
        <taxon>Craniata</taxon>
        <taxon>Vertebrata</taxon>
        <taxon>Euteleostomi</taxon>
        <taxon>Lepidosauria</taxon>
        <taxon>Squamata</taxon>
        <taxon>Bifurcata</taxon>
        <taxon>Unidentata</taxon>
        <taxon>Episquamata</taxon>
        <taxon>Laterata</taxon>
        <taxon>Lacertibaenia</taxon>
        <taxon>Lacertidae</taxon>
        <taxon>Podarcis</taxon>
    </lineage>
</organism>
<name>A0A670IAE7_PODMU</name>
<dbReference type="Ensembl" id="ENSPMRT00000009281.1">
    <property type="protein sequence ID" value="ENSPMRP00000008686.1"/>
    <property type="gene ID" value="ENSPMRG00000005865.1"/>
</dbReference>
<reference evidence="3 4" key="1">
    <citation type="journal article" date="2019" name="Proc. Natl. Acad. Sci. U.S.A.">
        <title>Regulatory changes in pterin and carotenoid genes underlie balanced color polymorphisms in the wall lizard.</title>
        <authorList>
            <person name="Andrade P."/>
            <person name="Pinho C."/>
            <person name="Perez I de Lanuza G."/>
            <person name="Afonso S."/>
            <person name="Brejcha J."/>
            <person name="Rubin C.J."/>
            <person name="Wallerman O."/>
            <person name="Pereira P."/>
            <person name="Sabatino S.J."/>
            <person name="Bellati A."/>
            <person name="Pellitteri-Rosa D."/>
            <person name="Bosakova Z."/>
            <person name="Bunikis I."/>
            <person name="Carretero M.A."/>
            <person name="Feiner N."/>
            <person name="Marsik P."/>
            <person name="Pauperio F."/>
            <person name="Salvi D."/>
            <person name="Soler L."/>
            <person name="While G.M."/>
            <person name="Uller T."/>
            <person name="Font E."/>
            <person name="Andersson L."/>
            <person name="Carneiro M."/>
        </authorList>
    </citation>
    <scope>NUCLEOTIDE SEQUENCE</scope>
</reference>
<dbReference type="AlphaFoldDB" id="A0A670IAE7"/>
<evidence type="ECO:0000259" key="2">
    <source>
        <dbReference type="Pfam" id="PF15115"/>
    </source>
</evidence>
<dbReference type="RefSeq" id="XP_028585809.1">
    <property type="nucleotide sequence ID" value="XM_028729976.1"/>
</dbReference>
<keyword evidence="4" id="KW-1185">Reference proteome</keyword>
<dbReference type="GeneTree" id="ENSGT00390000012491"/>
<feature type="domain" description="Domain of unknown function with conserved HDNR motif" evidence="2">
    <location>
        <begin position="1"/>
        <end position="152"/>
    </location>
</feature>
<dbReference type="KEGG" id="pmua:114597390"/>